<dbReference type="KEGG" id="plei:Q9312_15555"/>
<evidence type="ECO:0000313" key="2">
    <source>
        <dbReference type="Proteomes" id="UP001239782"/>
    </source>
</evidence>
<reference evidence="1 2" key="1">
    <citation type="submission" date="2023-08" db="EMBL/GenBank/DDBJ databases">
        <title>Pleionea litopenaei sp. nov., isolated from stomach of juvenile Litopenaeus vannamei.</title>
        <authorList>
            <person name="Rho A.M."/>
            <person name="Hwang C.Y."/>
        </authorList>
    </citation>
    <scope>NUCLEOTIDE SEQUENCE [LARGE SCALE GENOMIC DNA]</scope>
    <source>
        <strain evidence="1 2">HL-JVS1</strain>
    </source>
</reference>
<evidence type="ECO:0000313" key="1">
    <source>
        <dbReference type="EMBL" id="WMS86637.1"/>
    </source>
</evidence>
<gene>
    <name evidence="1" type="ORF">Q9312_15555</name>
</gene>
<dbReference type="Proteomes" id="UP001239782">
    <property type="component" value="Chromosome"/>
</dbReference>
<accession>A0AA51RS49</accession>
<dbReference type="EMBL" id="CP133548">
    <property type="protein sequence ID" value="WMS86637.1"/>
    <property type="molecule type" value="Genomic_DNA"/>
</dbReference>
<keyword evidence="2" id="KW-1185">Reference proteome</keyword>
<protein>
    <submittedName>
        <fullName evidence="1">Uncharacterized protein</fullName>
    </submittedName>
</protein>
<dbReference type="AlphaFoldDB" id="A0AA51RS49"/>
<name>A0AA51RS49_9GAMM</name>
<dbReference type="RefSeq" id="WP_309201782.1">
    <property type="nucleotide sequence ID" value="NZ_CP133548.1"/>
</dbReference>
<proteinExistence type="predicted"/>
<organism evidence="1 2">
    <name type="scientific">Pleionea litopenaei</name>
    <dbReference type="NCBI Taxonomy" id="3070815"/>
    <lineage>
        <taxon>Bacteria</taxon>
        <taxon>Pseudomonadati</taxon>
        <taxon>Pseudomonadota</taxon>
        <taxon>Gammaproteobacteria</taxon>
        <taxon>Oceanospirillales</taxon>
        <taxon>Pleioneaceae</taxon>
        <taxon>Pleionea</taxon>
    </lineage>
</organism>
<sequence>MKRLVVGCVVFGVGLMLIKWFDLNEEKVTLPYPLTDENMTLSSKKDIKKASNNKASSSVSTKQALQEKVVRLNDCYLSGACNYPNSDPRSYDYALGNDMVKLMDELEMYFLNGELDSDELRLFAHQFLNIDNGHVQAKAIQLLNQLSVDSETLLLVTSTLSNHYDAALLEKSLPLLQAYHQQGFALDVDTLLQQQVQTGGHFIRQMLSGNILPFINNSNVQSYRNISTQMNASSVEFFQLTEALDEFQRLQHGG</sequence>